<dbReference type="GO" id="GO:0003677">
    <property type="term" value="F:DNA binding"/>
    <property type="evidence" value="ECO:0007669"/>
    <property type="project" value="UniProtKB-UniRule"/>
</dbReference>
<accession>A0AB39PTL5</accession>
<dbReference type="GO" id="GO:0015074">
    <property type="term" value="P:DNA integration"/>
    <property type="evidence" value="ECO:0007669"/>
    <property type="project" value="InterPro"/>
</dbReference>
<feature type="compositionally biased region" description="Basic and acidic residues" evidence="4">
    <location>
        <begin position="74"/>
        <end position="83"/>
    </location>
</feature>
<evidence type="ECO:0000259" key="5">
    <source>
        <dbReference type="PROSITE" id="PS51900"/>
    </source>
</evidence>
<name>A0AB39PTL5_9ACTN</name>
<feature type="region of interest" description="Disordered" evidence="4">
    <location>
        <begin position="430"/>
        <end position="452"/>
    </location>
</feature>
<dbReference type="InterPro" id="IPR011010">
    <property type="entry name" value="DNA_brk_join_enz"/>
</dbReference>
<dbReference type="InterPro" id="IPR044068">
    <property type="entry name" value="CB"/>
</dbReference>
<dbReference type="EMBL" id="CP163439">
    <property type="protein sequence ID" value="XDQ34318.1"/>
    <property type="molecule type" value="Genomic_DNA"/>
</dbReference>
<dbReference type="GO" id="GO:0006310">
    <property type="term" value="P:DNA recombination"/>
    <property type="evidence" value="ECO:0007669"/>
    <property type="project" value="UniProtKB-KW"/>
</dbReference>
<evidence type="ECO:0000256" key="3">
    <source>
        <dbReference type="PROSITE-ProRule" id="PRU01248"/>
    </source>
</evidence>
<evidence type="ECO:0000256" key="2">
    <source>
        <dbReference type="ARBA" id="ARBA00023172"/>
    </source>
</evidence>
<keyword evidence="2" id="KW-0233">DNA recombination</keyword>
<dbReference type="Gene3D" id="1.10.150.130">
    <property type="match status" value="1"/>
</dbReference>
<dbReference type="Gene3D" id="1.10.443.10">
    <property type="entry name" value="Intergrase catalytic core"/>
    <property type="match status" value="1"/>
</dbReference>
<reference evidence="6" key="1">
    <citation type="submission" date="2024-07" db="EMBL/GenBank/DDBJ databases">
        <authorList>
            <person name="Yu S.T."/>
        </authorList>
    </citation>
    <scope>NUCLEOTIDE SEQUENCE</scope>
    <source>
        <strain evidence="6">R28</strain>
    </source>
</reference>
<feature type="region of interest" description="Disordered" evidence="4">
    <location>
        <begin position="72"/>
        <end position="92"/>
    </location>
</feature>
<feature type="compositionally biased region" description="Basic and acidic residues" evidence="4">
    <location>
        <begin position="1"/>
        <end position="17"/>
    </location>
</feature>
<dbReference type="AlphaFoldDB" id="A0AB39PTL5"/>
<evidence type="ECO:0000256" key="4">
    <source>
        <dbReference type="SAM" id="MobiDB-lite"/>
    </source>
</evidence>
<keyword evidence="1 3" id="KW-0238">DNA-binding</keyword>
<evidence type="ECO:0000313" key="6">
    <source>
        <dbReference type="EMBL" id="XDQ34318.1"/>
    </source>
</evidence>
<sequence length="452" mass="50884">MAKEEPYDRWHKVRPEPGEPECPEHPGLVPSEKHGCEQRWQARWRDSEGHQRSKLFPKNKKKAALVFQRSQRAAVEEGRDPFPHRSRSAESTTPTIAEYVETFLSRHEGREGTVETYGYRLRGQVVPELGERAIGDVKRGEYRDFFTALKAQGMPDTTRSGVKKSLSAMLSMAVEDGHLEGNPVAGIRLPKGTGRGVRLTWEHVVALAEEIVPRYRLMIWFGALQGLRSMEAAGVRRTDMETVPGKQLVEEQRRRGKAAPLKTDASRAPLAVGTFLRDEYQAHLQRWRASLTPAALRKRHRRGLPPIPEEFADLVTVTRFWTPVREGTLCREFDLAKQRVRARGVTVPEGATFRDLRHFTDAVLVASGLEPGKVQARMRHARLAETLDTYGYLVWEVDWGHALASFEELYGIPAPAGLPDAALKPRAVRTGRGRDAALPNPRATRQTAAETH</sequence>
<dbReference type="InterPro" id="IPR013762">
    <property type="entry name" value="Integrase-like_cat_sf"/>
</dbReference>
<organism evidence="6">
    <name type="scientific">Streptomyces sp. R28</name>
    <dbReference type="NCBI Taxonomy" id="3238628"/>
    <lineage>
        <taxon>Bacteria</taxon>
        <taxon>Bacillati</taxon>
        <taxon>Actinomycetota</taxon>
        <taxon>Actinomycetes</taxon>
        <taxon>Kitasatosporales</taxon>
        <taxon>Streptomycetaceae</taxon>
        <taxon>Streptomyces</taxon>
    </lineage>
</organism>
<evidence type="ECO:0000256" key="1">
    <source>
        <dbReference type="ARBA" id="ARBA00023125"/>
    </source>
</evidence>
<dbReference type="RefSeq" id="WP_369168915.1">
    <property type="nucleotide sequence ID" value="NZ_CP163439.1"/>
</dbReference>
<feature type="region of interest" description="Disordered" evidence="4">
    <location>
        <begin position="1"/>
        <end position="34"/>
    </location>
</feature>
<feature type="compositionally biased region" description="Polar residues" evidence="4">
    <location>
        <begin position="443"/>
        <end position="452"/>
    </location>
</feature>
<dbReference type="SUPFAM" id="SSF56349">
    <property type="entry name" value="DNA breaking-rejoining enzymes"/>
    <property type="match status" value="1"/>
</dbReference>
<protein>
    <submittedName>
        <fullName evidence="6">Tyrosine-type recombinase/integrase</fullName>
    </submittedName>
</protein>
<dbReference type="PROSITE" id="PS51900">
    <property type="entry name" value="CB"/>
    <property type="match status" value="1"/>
</dbReference>
<feature type="domain" description="Core-binding (CB)" evidence="5">
    <location>
        <begin position="94"/>
        <end position="174"/>
    </location>
</feature>
<proteinExistence type="predicted"/>
<gene>
    <name evidence="6" type="ORF">AB5J49_13760</name>
</gene>
<dbReference type="InterPro" id="IPR010998">
    <property type="entry name" value="Integrase_recombinase_N"/>
</dbReference>